<dbReference type="RefSeq" id="WP_088052480.1">
    <property type="nucleotide sequence ID" value="NZ_BMJD01000043.1"/>
</dbReference>
<accession>A0A9W5U1S2</accession>
<sequence length="907" mass="101072">MKVTVLGGGNEIGASCLHIQFDETSILIDAGMRMHGENNLPMFGMLDELAKPDAIVVTHAHADHIGALPVVHALYPDVPVFSTPPTADLMQIMMKDSYKILTEQSRLTQSLMPYTEEQMNQFLERARTFPAKGVLQIGDVKITAYRAGHIIGAVMFLIEGDGESILVTGDLSFRSGRTIPGAKVAENIRPDVVIMESTYGNRLHTDRNTEEKRLAEHVAATIENGGFALVPAFALGRAQEVLLILQDYMEKGLIPTFPIYVDGLVTPVCRIYKNYPHYLKGPVAHRIRTNGDAFLTEGRCIAVSPKERETVVKGKPACIVASSGMLTGGASAWYAKHLVGNNKNAVYLTGYQDEESPGKKLLALADGTESTLDIDGTTYQVNCLVDKFGLSAHADASEMTRFIETLDPTYTLLVHGDDDARSSLANKIHPRFQPVLVENGETYPFEKRKEGKGIVGKKYKRNREQERLRSYIGSVLLYKKESSQALKFGLCQNVHPKIATFFCETPKGKLDKVESVRVAETLGPWNASIETFAEAATDVLTFSRPYLEDVNWDLLPDYIVSLQEVFTLLQVENEAQQFAIALALQSIPDEHRHVDPEGRIGYKLDKNLRFQLSNLDLPIQAIKMNANYAMDLIRTYFAEHPRFLRCGVQQNGTEQEHILLSFDFPKSITDREREQIKRDIRKRTGWEVAFSDAVRHEAFQPLLASLLGKNIDMPSVHINESLVVTKETKPENSQAIADQFKKTTGFDLRFADEGGLGDEKGDRSDLYEATSGAEPMENNQAIAVAKQYGEDRHVKIYKASMKQLNGQPLMEVHFISPEIAMKYGDMLRDLSNEIGMAVQYAKQPKQNEIIRITRDAIPLAWGMKGNPSVHMDKAAVSIKVANEPTETEFTEVGEAVLQQTGYTLMLK</sequence>
<dbReference type="SUPFAM" id="SSF56281">
    <property type="entry name" value="Metallo-hydrolase/oxidoreductase"/>
    <property type="match status" value="1"/>
</dbReference>
<dbReference type="PANTHER" id="PTHR11203">
    <property type="entry name" value="CLEAVAGE AND POLYADENYLATION SPECIFICITY FACTOR FAMILY MEMBER"/>
    <property type="match status" value="1"/>
</dbReference>
<dbReference type="InterPro" id="IPR022712">
    <property type="entry name" value="Beta_Casp"/>
</dbReference>
<reference evidence="4" key="2">
    <citation type="submission" date="2020-09" db="EMBL/GenBank/DDBJ databases">
        <authorList>
            <person name="Sun Q."/>
            <person name="Zhou Y."/>
        </authorList>
    </citation>
    <scope>NUCLEOTIDE SEQUENCE</scope>
    <source>
        <strain evidence="4">CGMCC 1.15454</strain>
    </source>
</reference>
<dbReference type="Gene3D" id="3.60.15.10">
    <property type="entry name" value="Ribonuclease Z/Hydroxyacylglutathione hydrolase-like"/>
    <property type="match status" value="1"/>
</dbReference>
<evidence type="ECO:0000259" key="2">
    <source>
        <dbReference type="SMART" id="SM00849"/>
    </source>
</evidence>
<dbReference type="CDD" id="cd16295">
    <property type="entry name" value="TTHA0252-CPSF-like_MBL-fold"/>
    <property type="match status" value="1"/>
</dbReference>
<comment type="caution">
    <text evidence="4">The sequence shown here is derived from an EMBL/GenBank/DDBJ whole genome shotgun (WGS) entry which is preliminary data.</text>
</comment>
<keyword evidence="1" id="KW-0378">Hydrolase</keyword>
<evidence type="ECO:0008006" key="6">
    <source>
        <dbReference type="Google" id="ProtNLM"/>
    </source>
</evidence>
<dbReference type="InterPro" id="IPR036866">
    <property type="entry name" value="RibonucZ/Hydroxyglut_hydro"/>
</dbReference>
<dbReference type="Pfam" id="PF07521">
    <property type="entry name" value="RMMBL"/>
    <property type="match status" value="1"/>
</dbReference>
<feature type="domain" description="Metallo-beta-lactamase" evidence="2">
    <location>
        <begin position="13"/>
        <end position="226"/>
    </location>
</feature>
<evidence type="ECO:0000313" key="5">
    <source>
        <dbReference type="Proteomes" id="UP000621492"/>
    </source>
</evidence>
<gene>
    <name evidence="4" type="ORF">GCM10011409_37590</name>
</gene>
<evidence type="ECO:0000313" key="4">
    <source>
        <dbReference type="EMBL" id="GGB56492.1"/>
    </source>
</evidence>
<dbReference type="PANTHER" id="PTHR11203:SF37">
    <property type="entry name" value="INTEGRATOR COMPLEX SUBUNIT 11"/>
    <property type="match status" value="1"/>
</dbReference>
<dbReference type="AlphaFoldDB" id="A0A9W5U1S2"/>
<dbReference type="SMART" id="SM01027">
    <property type="entry name" value="Beta-Casp"/>
    <property type="match status" value="1"/>
</dbReference>
<dbReference type="GO" id="GO:0016787">
    <property type="term" value="F:hydrolase activity"/>
    <property type="evidence" value="ECO:0007669"/>
    <property type="project" value="UniProtKB-KW"/>
</dbReference>
<protein>
    <recommendedName>
        <fullName evidence="6">MBL fold metallo-hydrolase</fullName>
    </recommendedName>
</protein>
<dbReference type="SMART" id="SM00849">
    <property type="entry name" value="Lactamase_B"/>
    <property type="match status" value="1"/>
</dbReference>
<proteinExistence type="predicted"/>
<dbReference type="Gene3D" id="3.40.50.10890">
    <property type="match status" value="1"/>
</dbReference>
<dbReference type="InterPro" id="IPR050698">
    <property type="entry name" value="MBL"/>
</dbReference>
<dbReference type="InterPro" id="IPR011108">
    <property type="entry name" value="RMMBL"/>
</dbReference>
<name>A0A9W5U1S2_9BACI</name>
<dbReference type="Pfam" id="PF16661">
    <property type="entry name" value="Lactamase_B_6"/>
    <property type="match status" value="1"/>
</dbReference>
<dbReference type="InterPro" id="IPR001279">
    <property type="entry name" value="Metallo-B-lactamas"/>
</dbReference>
<dbReference type="GO" id="GO:0004521">
    <property type="term" value="F:RNA endonuclease activity"/>
    <property type="evidence" value="ECO:0007669"/>
    <property type="project" value="TreeGrafter"/>
</dbReference>
<keyword evidence="5" id="KW-1185">Reference proteome</keyword>
<dbReference type="EMBL" id="BMJD01000043">
    <property type="protein sequence ID" value="GGB56492.1"/>
    <property type="molecule type" value="Genomic_DNA"/>
</dbReference>
<organism evidence="4 5">
    <name type="scientific">Lentibacillus populi</name>
    <dbReference type="NCBI Taxonomy" id="1827502"/>
    <lineage>
        <taxon>Bacteria</taxon>
        <taxon>Bacillati</taxon>
        <taxon>Bacillota</taxon>
        <taxon>Bacilli</taxon>
        <taxon>Bacillales</taxon>
        <taxon>Bacillaceae</taxon>
        <taxon>Lentibacillus</taxon>
    </lineage>
</organism>
<evidence type="ECO:0000259" key="3">
    <source>
        <dbReference type="SMART" id="SM01027"/>
    </source>
</evidence>
<dbReference type="Proteomes" id="UP000621492">
    <property type="component" value="Unassembled WGS sequence"/>
</dbReference>
<reference evidence="4" key="1">
    <citation type="journal article" date="2014" name="Int. J. Syst. Evol. Microbiol.">
        <title>Complete genome sequence of Corynebacterium casei LMG S-19264T (=DSM 44701T), isolated from a smear-ripened cheese.</title>
        <authorList>
            <consortium name="US DOE Joint Genome Institute (JGI-PGF)"/>
            <person name="Walter F."/>
            <person name="Albersmeier A."/>
            <person name="Kalinowski J."/>
            <person name="Ruckert C."/>
        </authorList>
    </citation>
    <scope>NUCLEOTIDE SEQUENCE</scope>
    <source>
        <strain evidence="4">CGMCC 1.15454</strain>
    </source>
</reference>
<dbReference type="Pfam" id="PF10996">
    <property type="entry name" value="Beta-Casp"/>
    <property type="match status" value="1"/>
</dbReference>
<feature type="domain" description="Beta-Casp" evidence="3">
    <location>
        <begin position="238"/>
        <end position="361"/>
    </location>
</feature>
<evidence type="ECO:0000256" key="1">
    <source>
        <dbReference type="ARBA" id="ARBA00022801"/>
    </source>
</evidence>